<evidence type="ECO:0000256" key="1">
    <source>
        <dbReference type="SAM" id="MobiDB-lite"/>
    </source>
</evidence>
<sequence length="163" mass="17602">MSSQPQTPTALAQTNRNVPAITPPPAYKTYPSTPTSSPPGYTSSPTPAYPGPGLGFNPLPASNPTHLPQQLVASENPSVAWIFREIRVKEKMKYCEDRAAGKACAGLNLSENAEEWMERLIRESGAPEPYAGQFEDDVDPMKLLRSFVELAGPGMCEPPGESK</sequence>
<dbReference type="EMBL" id="HF935289">
    <property type="protein sequence ID" value="CCX06426.1"/>
    <property type="molecule type" value="Genomic_DNA"/>
</dbReference>
<feature type="region of interest" description="Disordered" evidence="1">
    <location>
        <begin position="1"/>
        <end position="67"/>
    </location>
</feature>
<name>U4KXA5_PYROM</name>
<reference evidence="2 3" key="1">
    <citation type="journal article" date="2013" name="PLoS Genet.">
        <title>The genome and development-dependent transcriptomes of Pyronema confluens: a window into fungal evolution.</title>
        <authorList>
            <person name="Traeger S."/>
            <person name="Altegoer F."/>
            <person name="Freitag M."/>
            <person name="Gabaldon T."/>
            <person name="Kempken F."/>
            <person name="Kumar A."/>
            <person name="Marcet-Houben M."/>
            <person name="Poggeler S."/>
            <person name="Stajich J.E."/>
            <person name="Nowrousian M."/>
        </authorList>
    </citation>
    <scope>NUCLEOTIDE SEQUENCE [LARGE SCALE GENOMIC DNA]</scope>
    <source>
        <strain evidence="3">CBS 100304</strain>
        <tissue evidence="2">Vegetative mycelium</tissue>
    </source>
</reference>
<evidence type="ECO:0000313" key="2">
    <source>
        <dbReference type="EMBL" id="CCX06426.1"/>
    </source>
</evidence>
<dbReference type="OrthoDB" id="10464296at2759"/>
<protein>
    <submittedName>
        <fullName evidence="2">Uncharacterized protein</fullName>
    </submittedName>
</protein>
<feature type="compositionally biased region" description="Polar residues" evidence="1">
    <location>
        <begin position="1"/>
        <end position="17"/>
    </location>
</feature>
<organism evidence="2 3">
    <name type="scientific">Pyronema omphalodes (strain CBS 100304)</name>
    <name type="common">Pyronema confluens</name>
    <dbReference type="NCBI Taxonomy" id="1076935"/>
    <lineage>
        <taxon>Eukaryota</taxon>
        <taxon>Fungi</taxon>
        <taxon>Dikarya</taxon>
        <taxon>Ascomycota</taxon>
        <taxon>Pezizomycotina</taxon>
        <taxon>Pezizomycetes</taxon>
        <taxon>Pezizales</taxon>
        <taxon>Pyronemataceae</taxon>
        <taxon>Pyronema</taxon>
    </lineage>
</organism>
<gene>
    <name evidence="2" type="ORF">PCON_06013</name>
</gene>
<evidence type="ECO:0000313" key="3">
    <source>
        <dbReference type="Proteomes" id="UP000018144"/>
    </source>
</evidence>
<accession>U4KXA5</accession>
<proteinExistence type="predicted"/>
<feature type="compositionally biased region" description="Low complexity" evidence="1">
    <location>
        <begin position="27"/>
        <end position="46"/>
    </location>
</feature>
<keyword evidence="3" id="KW-1185">Reference proteome</keyword>
<dbReference type="Proteomes" id="UP000018144">
    <property type="component" value="Unassembled WGS sequence"/>
</dbReference>
<dbReference type="AlphaFoldDB" id="U4KXA5"/>